<evidence type="ECO:0000313" key="2">
    <source>
        <dbReference type="EMBL" id="KVP89382.1"/>
    </source>
</evidence>
<organism evidence="2 3">
    <name type="scientific">Burkholderia ubonensis</name>
    <dbReference type="NCBI Taxonomy" id="101571"/>
    <lineage>
        <taxon>Bacteria</taxon>
        <taxon>Pseudomonadati</taxon>
        <taxon>Pseudomonadota</taxon>
        <taxon>Betaproteobacteria</taxon>
        <taxon>Burkholderiales</taxon>
        <taxon>Burkholderiaceae</taxon>
        <taxon>Burkholderia</taxon>
        <taxon>Burkholderia cepacia complex</taxon>
    </lineage>
</organism>
<dbReference type="Pfam" id="PF01464">
    <property type="entry name" value="SLT"/>
    <property type="match status" value="1"/>
</dbReference>
<keyword evidence="3" id="KW-1185">Reference proteome</keyword>
<feature type="domain" description="Transglycosylase SLT" evidence="1">
    <location>
        <begin position="14"/>
        <end position="128"/>
    </location>
</feature>
<gene>
    <name evidence="2" type="ORF">WJ96_20385</name>
</gene>
<accession>A0AAW3MN44</accession>
<comment type="caution">
    <text evidence="2">The sequence shown here is derived from an EMBL/GenBank/DDBJ whole genome shotgun (WGS) entry which is preliminary data.</text>
</comment>
<dbReference type="Gene3D" id="1.10.530.10">
    <property type="match status" value="1"/>
</dbReference>
<dbReference type="InterPro" id="IPR023346">
    <property type="entry name" value="Lysozyme-like_dom_sf"/>
</dbReference>
<dbReference type="SUPFAM" id="SSF53955">
    <property type="entry name" value="Lysozyme-like"/>
    <property type="match status" value="1"/>
</dbReference>
<dbReference type="AlphaFoldDB" id="A0AAW3MN44"/>
<sequence length="159" mass="17427">MPSFGTGNAGADNCWVHAGTQYGVDPLLLYSIAVVESSLNPHAINRNRDGTTDIGLMQINSSNLAGLRKEGITRARLMNDSCTAIHVGARILSGFIERYGYTWEAVGAYNAGGAPEREPLRKTYATQVWRQYRKFTQLRAERAQKRALQQQIQLAAAGG</sequence>
<name>A0AAW3MN44_9BURK</name>
<evidence type="ECO:0000259" key="1">
    <source>
        <dbReference type="Pfam" id="PF01464"/>
    </source>
</evidence>
<dbReference type="EMBL" id="LPBJ01000095">
    <property type="protein sequence ID" value="KVP89382.1"/>
    <property type="molecule type" value="Genomic_DNA"/>
</dbReference>
<dbReference type="Proteomes" id="UP000056453">
    <property type="component" value="Unassembled WGS sequence"/>
</dbReference>
<dbReference type="CDD" id="cd13400">
    <property type="entry name" value="LT_IagB-like"/>
    <property type="match status" value="1"/>
</dbReference>
<proteinExistence type="predicted"/>
<evidence type="ECO:0000313" key="3">
    <source>
        <dbReference type="Proteomes" id="UP000056453"/>
    </source>
</evidence>
<reference evidence="2 3" key="1">
    <citation type="submission" date="2015-11" db="EMBL/GenBank/DDBJ databases">
        <title>Expanding the genomic diversity of Burkholderia species for the development of highly accurate diagnostics.</title>
        <authorList>
            <person name="Sahl J."/>
            <person name="Keim P."/>
            <person name="Wagner D."/>
        </authorList>
    </citation>
    <scope>NUCLEOTIDE SEQUENCE [LARGE SCALE GENOMIC DNA]</scope>
    <source>
        <strain evidence="2 3">MSMB1808WGS</strain>
    </source>
</reference>
<dbReference type="InterPro" id="IPR008258">
    <property type="entry name" value="Transglycosylase_SLT_dom_1"/>
</dbReference>
<protein>
    <recommendedName>
        <fullName evidence="1">Transglycosylase SLT domain-containing protein</fullName>
    </recommendedName>
</protein>